<proteinExistence type="inferred from homology"/>
<comment type="caution">
    <text evidence="13">The sequence shown here is derived from an EMBL/GenBank/DDBJ whole genome shotgun (WGS) entry which is preliminary data.</text>
</comment>
<feature type="compositionally biased region" description="Low complexity" evidence="11">
    <location>
        <begin position="265"/>
        <end position="288"/>
    </location>
</feature>
<evidence type="ECO:0000256" key="5">
    <source>
        <dbReference type="ARBA" id="ARBA00022692"/>
    </source>
</evidence>
<evidence type="ECO:0000256" key="8">
    <source>
        <dbReference type="ARBA" id="ARBA00022989"/>
    </source>
</evidence>
<dbReference type="EMBL" id="JAPDMZ010000014">
    <property type="protein sequence ID" value="KAK0556541.1"/>
    <property type="molecule type" value="Genomic_DNA"/>
</dbReference>
<evidence type="ECO:0000313" key="13">
    <source>
        <dbReference type="EMBL" id="KAK0556541.1"/>
    </source>
</evidence>
<dbReference type="GO" id="GO:0005789">
    <property type="term" value="C:endoplasmic reticulum membrane"/>
    <property type="evidence" value="ECO:0007669"/>
    <property type="project" value="UniProtKB-SubCell"/>
</dbReference>
<keyword evidence="6" id="KW-0256">Endoplasmic reticulum</keyword>
<keyword evidence="5 12" id="KW-0812">Transmembrane</keyword>
<evidence type="ECO:0000256" key="7">
    <source>
        <dbReference type="ARBA" id="ARBA00022927"/>
    </source>
</evidence>
<comment type="similarity">
    <text evidence="2">Belongs to the SEC62 family.</text>
</comment>
<evidence type="ECO:0000256" key="12">
    <source>
        <dbReference type="SAM" id="Phobius"/>
    </source>
</evidence>
<dbReference type="AlphaFoldDB" id="A0AAN6GUL6"/>
<feature type="transmembrane region" description="Helical" evidence="12">
    <location>
        <begin position="151"/>
        <end position="177"/>
    </location>
</feature>
<keyword evidence="10 12" id="KW-0472">Membrane</keyword>
<dbReference type="Proteomes" id="UP001176517">
    <property type="component" value="Unassembled WGS sequence"/>
</dbReference>
<evidence type="ECO:0000256" key="4">
    <source>
        <dbReference type="ARBA" id="ARBA00022448"/>
    </source>
</evidence>
<evidence type="ECO:0000256" key="2">
    <source>
        <dbReference type="ARBA" id="ARBA00010604"/>
    </source>
</evidence>
<keyword evidence="8 12" id="KW-1133">Transmembrane helix</keyword>
<evidence type="ECO:0000256" key="1">
    <source>
        <dbReference type="ARBA" id="ARBA00004477"/>
    </source>
</evidence>
<name>A0AAN6GUL6_9BASI</name>
<comment type="subcellular location">
    <subcellularLocation>
        <location evidence="1">Endoplasmic reticulum membrane</location>
        <topology evidence="1">Multi-pass membrane protein</topology>
    </subcellularLocation>
</comment>
<feature type="region of interest" description="Disordered" evidence="11">
    <location>
        <begin position="236"/>
        <end position="301"/>
    </location>
</feature>
<protein>
    <recommendedName>
        <fullName evidence="3">Translocation protein SEC62</fullName>
    </recommendedName>
</protein>
<sequence length="301" mass="32062">MEQQSAATPETRTVVNFLRNKAGMKTRAGVLNGTRVDYFKGSSAVKAILSPAYKKLKGVPQAETEEDAEKILHGIIPFAFFLRVDRGPAVGAGKDAPKVVQINQMQMFKADLHYVWLVQGSQLALRLGGLAMVALMLAAVMFPLWPPFMRLGVWYLSMGVLGIIGLFFGLAIFRLIFYVITIVVARPGIWIFPNLFEDVGFVDSFIPLWAWDVPPPKKGKKAKKAVGADDGAATAEVPASGKASGVAPSANGKTTAKRQAVANLPGATRPQPTAAAPAQAAEAVAGLASKTGNTTPMDELN</sequence>
<keyword evidence="9" id="KW-0811">Translocation</keyword>
<dbReference type="NCBIfam" id="TIGR00869">
    <property type="entry name" value="sec62"/>
    <property type="match status" value="1"/>
</dbReference>
<dbReference type="InterPro" id="IPR004728">
    <property type="entry name" value="Sec62"/>
</dbReference>
<dbReference type="Pfam" id="PF03839">
    <property type="entry name" value="Sec62"/>
    <property type="match status" value="1"/>
</dbReference>
<keyword evidence="14" id="KW-1185">Reference proteome</keyword>
<dbReference type="PANTHER" id="PTHR12443:SF9">
    <property type="entry name" value="TRANSLOCATION PROTEIN SEC62"/>
    <property type="match status" value="1"/>
</dbReference>
<evidence type="ECO:0000256" key="11">
    <source>
        <dbReference type="SAM" id="MobiDB-lite"/>
    </source>
</evidence>
<evidence type="ECO:0000313" key="14">
    <source>
        <dbReference type="Proteomes" id="UP001176517"/>
    </source>
</evidence>
<evidence type="ECO:0000256" key="10">
    <source>
        <dbReference type="ARBA" id="ARBA00023136"/>
    </source>
</evidence>
<evidence type="ECO:0000256" key="9">
    <source>
        <dbReference type="ARBA" id="ARBA00023010"/>
    </source>
</evidence>
<accession>A0AAN6GUL6</accession>
<gene>
    <name evidence="13" type="primary">SEC62</name>
    <name evidence="13" type="ORF">OC846_001110</name>
</gene>
<evidence type="ECO:0000256" key="6">
    <source>
        <dbReference type="ARBA" id="ARBA00022824"/>
    </source>
</evidence>
<keyword evidence="7" id="KW-0653">Protein transport</keyword>
<dbReference type="PANTHER" id="PTHR12443">
    <property type="entry name" value="TRANSLOCATION PROTEIN SEC62"/>
    <property type="match status" value="1"/>
</dbReference>
<organism evidence="13 14">
    <name type="scientific">Tilletia horrida</name>
    <dbReference type="NCBI Taxonomy" id="155126"/>
    <lineage>
        <taxon>Eukaryota</taxon>
        <taxon>Fungi</taxon>
        <taxon>Dikarya</taxon>
        <taxon>Basidiomycota</taxon>
        <taxon>Ustilaginomycotina</taxon>
        <taxon>Exobasidiomycetes</taxon>
        <taxon>Tilletiales</taxon>
        <taxon>Tilletiaceae</taxon>
        <taxon>Tilletia</taxon>
    </lineage>
</organism>
<dbReference type="InterPro" id="IPR011553">
    <property type="entry name" value="Sec62_asco"/>
</dbReference>
<feature type="compositionally biased region" description="Polar residues" evidence="11">
    <location>
        <begin position="290"/>
        <end position="301"/>
    </location>
</feature>
<feature type="transmembrane region" description="Helical" evidence="12">
    <location>
        <begin position="123"/>
        <end position="145"/>
    </location>
</feature>
<reference evidence="13" key="1">
    <citation type="journal article" date="2023" name="PhytoFront">
        <title>Draft Genome Resources of Seven Strains of Tilletia horrida, Causal Agent of Kernel Smut of Rice.</title>
        <authorList>
            <person name="Khanal S."/>
            <person name="Antony Babu S."/>
            <person name="Zhou X.G."/>
        </authorList>
    </citation>
    <scope>NUCLEOTIDE SEQUENCE</scope>
    <source>
        <strain evidence="13">TX6</strain>
    </source>
</reference>
<evidence type="ECO:0000256" key="3">
    <source>
        <dbReference type="ARBA" id="ARBA00021257"/>
    </source>
</evidence>
<dbReference type="GO" id="GO:0031204">
    <property type="term" value="P:post-translational protein targeting to membrane, translocation"/>
    <property type="evidence" value="ECO:0007669"/>
    <property type="project" value="TreeGrafter"/>
</dbReference>
<keyword evidence="4" id="KW-0813">Transport</keyword>